<keyword evidence="2" id="KW-1185">Reference proteome</keyword>
<evidence type="ECO:0000313" key="1">
    <source>
        <dbReference type="EMBL" id="TWS27327.1"/>
    </source>
</evidence>
<dbReference type="AlphaFoldDB" id="A0A5C5RWD9"/>
<proteinExistence type="predicted"/>
<gene>
    <name evidence="1" type="ORF">FK530_19480</name>
</gene>
<name>A0A5C5RWD9_9ACTN</name>
<accession>A0A5C5RWD9</accession>
<reference evidence="1 2" key="1">
    <citation type="submission" date="2019-06" db="EMBL/GenBank/DDBJ databases">
        <title>Tsukamurella conjunctivitidis sp. nov., Tsukamurella assacharolytica sp. nov. and Tsukamurella sputae sp. nov. isolated from patients with conjunctivitis, bacteraemia (lymphoma) and respiratory infection (sputum) in Hong Kong.</title>
        <authorList>
            <person name="Teng J.L.L."/>
            <person name="Lee H.H."/>
            <person name="Fong J.Y.H."/>
            <person name="Fok K.M.N."/>
            <person name="Lau S.K.P."/>
            <person name="Woo P.C.Y."/>
        </authorList>
    </citation>
    <scope>NUCLEOTIDE SEQUENCE [LARGE SCALE GENOMIC DNA]</scope>
    <source>
        <strain evidence="1 2">HKU72</strain>
    </source>
</reference>
<dbReference type="RefSeq" id="WP_146488639.1">
    <property type="nucleotide sequence ID" value="NZ_VIGX01000015.1"/>
</dbReference>
<dbReference type="Proteomes" id="UP000319375">
    <property type="component" value="Unassembled WGS sequence"/>
</dbReference>
<sequence>MTFTVSAANRGRGCRVEHPDGRHLITRTRTEAEQVARLLLGHHIRRAEKNDALRENVFPLRITRGDTDYELRRGDFHVKVQHSELVPLANMLVDIAEGSAAPEEL</sequence>
<dbReference type="EMBL" id="VIGX01000015">
    <property type="protein sequence ID" value="TWS27327.1"/>
    <property type="molecule type" value="Genomic_DNA"/>
</dbReference>
<protein>
    <submittedName>
        <fullName evidence="1">Uncharacterized protein</fullName>
    </submittedName>
</protein>
<evidence type="ECO:0000313" key="2">
    <source>
        <dbReference type="Proteomes" id="UP000319375"/>
    </source>
</evidence>
<comment type="caution">
    <text evidence="1">The sequence shown here is derived from an EMBL/GenBank/DDBJ whole genome shotgun (WGS) entry which is preliminary data.</text>
</comment>
<organism evidence="1 2">
    <name type="scientific">Tsukamurella conjunctivitidis</name>
    <dbReference type="NCBI Taxonomy" id="2592068"/>
    <lineage>
        <taxon>Bacteria</taxon>
        <taxon>Bacillati</taxon>
        <taxon>Actinomycetota</taxon>
        <taxon>Actinomycetes</taxon>
        <taxon>Mycobacteriales</taxon>
        <taxon>Tsukamurellaceae</taxon>
        <taxon>Tsukamurella</taxon>
    </lineage>
</organism>